<organism evidence="2 3">
    <name type="scientific">Culex pipiens pipiens</name>
    <name type="common">Northern house mosquito</name>
    <dbReference type="NCBI Taxonomy" id="38569"/>
    <lineage>
        <taxon>Eukaryota</taxon>
        <taxon>Metazoa</taxon>
        <taxon>Ecdysozoa</taxon>
        <taxon>Arthropoda</taxon>
        <taxon>Hexapoda</taxon>
        <taxon>Insecta</taxon>
        <taxon>Pterygota</taxon>
        <taxon>Neoptera</taxon>
        <taxon>Endopterygota</taxon>
        <taxon>Diptera</taxon>
        <taxon>Nematocera</taxon>
        <taxon>Culicoidea</taxon>
        <taxon>Culicidae</taxon>
        <taxon>Culicinae</taxon>
        <taxon>Culicini</taxon>
        <taxon>Culex</taxon>
        <taxon>Culex</taxon>
    </lineage>
</organism>
<feature type="region of interest" description="Disordered" evidence="1">
    <location>
        <begin position="191"/>
        <end position="213"/>
    </location>
</feature>
<feature type="compositionally biased region" description="Basic and acidic residues" evidence="1">
    <location>
        <begin position="118"/>
        <end position="139"/>
    </location>
</feature>
<evidence type="ECO:0000256" key="1">
    <source>
        <dbReference type="SAM" id="MobiDB-lite"/>
    </source>
</evidence>
<feature type="region of interest" description="Disordered" evidence="1">
    <location>
        <begin position="1"/>
        <end position="92"/>
    </location>
</feature>
<name>A0ABD1CU45_CULPP</name>
<reference evidence="2 3" key="1">
    <citation type="submission" date="2024-05" db="EMBL/GenBank/DDBJ databases">
        <title>Culex pipiens pipiens assembly and annotation.</title>
        <authorList>
            <person name="Alout H."/>
            <person name="Durand T."/>
        </authorList>
    </citation>
    <scope>NUCLEOTIDE SEQUENCE [LARGE SCALE GENOMIC DNA]</scope>
    <source>
        <strain evidence="2">HA-2024</strain>
        <tissue evidence="2">Whole body</tissue>
    </source>
</reference>
<keyword evidence="3" id="KW-1185">Reference proteome</keyword>
<evidence type="ECO:0000313" key="2">
    <source>
        <dbReference type="EMBL" id="KAL1379577.1"/>
    </source>
</evidence>
<feature type="compositionally biased region" description="Basic and acidic residues" evidence="1">
    <location>
        <begin position="147"/>
        <end position="157"/>
    </location>
</feature>
<sequence>MTRRKKPRNRNRDTLLYDKDDDKPNEMLDHKLAEDRARKHREKDAKEEREQRRRPSSRTFSLTNRKLRRRRRALPVGTEHPTSRSQSWTRIKIRKKIKSGSESRRWPWEFALYSDDAERSDSADEIVDEARRPKQDPLKRGCPVKDPSPRKGTDEEAMAHYDLDDVAIVEDAEQPPTYELSGSDTEKEIEWVKQKQREQTKIRSEVYDKSTEEEEERIVRRRRSWTFLSGTGSCWMTTWVPWM</sequence>
<accession>A0ABD1CU45</accession>
<dbReference type="Proteomes" id="UP001562425">
    <property type="component" value="Unassembled WGS sequence"/>
</dbReference>
<feature type="region of interest" description="Disordered" evidence="1">
    <location>
        <begin position="118"/>
        <end position="157"/>
    </location>
</feature>
<dbReference type="AlphaFoldDB" id="A0ABD1CU45"/>
<proteinExistence type="predicted"/>
<comment type="caution">
    <text evidence="2">The sequence shown here is derived from an EMBL/GenBank/DDBJ whole genome shotgun (WGS) entry which is preliminary data.</text>
</comment>
<evidence type="ECO:0000313" key="3">
    <source>
        <dbReference type="Proteomes" id="UP001562425"/>
    </source>
</evidence>
<gene>
    <name evidence="2" type="ORF">pipiens_003769</name>
</gene>
<dbReference type="EMBL" id="JBEHCU010009612">
    <property type="protein sequence ID" value="KAL1379577.1"/>
    <property type="molecule type" value="Genomic_DNA"/>
</dbReference>
<feature type="compositionally biased region" description="Basic and acidic residues" evidence="1">
    <location>
        <begin position="191"/>
        <end position="210"/>
    </location>
</feature>
<protein>
    <submittedName>
        <fullName evidence="2">Uncharacterized protein</fullName>
    </submittedName>
</protein>
<feature type="compositionally biased region" description="Basic and acidic residues" evidence="1">
    <location>
        <begin position="10"/>
        <end position="53"/>
    </location>
</feature>